<dbReference type="Gene3D" id="2.20.200.10">
    <property type="entry name" value="Outer membrane efflux proteins (OEP)"/>
    <property type="match status" value="1"/>
</dbReference>
<evidence type="ECO:0000313" key="12">
    <source>
        <dbReference type="Proteomes" id="UP000059425"/>
    </source>
</evidence>
<dbReference type="Gene3D" id="1.20.1600.10">
    <property type="entry name" value="Outer membrane efflux proteins (OEP)"/>
    <property type="match status" value="1"/>
</dbReference>
<evidence type="ECO:0000256" key="9">
    <source>
        <dbReference type="RuleBase" id="RU362097"/>
    </source>
</evidence>
<evidence type="ECO:0000256" key="4">
    <source>
        <dbReference type="ARBA" id="ARBA00022692"/>
    </source>
</evidence>
<dbReference type="GO" id="GO:0015562">
    <property type="term" value="F:efflux transmembrane transporter activity"/>
    <property type="evidence" value="ECO:0007669"/>
    <property type="project" value="InterPro"/>
</dbReference>
<dbReference type="InterPro" id="IPR010131">
    <property type="entry name" value="MdtP/NodT-like"/>
</dbReference>
<accession>A0A0N9WKI8</accession>
<evidence type="ECO:0000256" key="8">
    <source>
        <dbReference type="ARBA" id="ARBA00023288"/>
    </source>
</evidence>
<evidence type="ECO:0000256" key="1">
    <source>
        <dbReference type="ARBA" id="ARBA00004459"/>
    </source>
</evidence>
<keyword evidence="6 9" id="KW-0564">Palmitate</keyword>
<dbReference type="RefSeq" id="WP_060738144.1">
    <property type="nucleotide sequence ID" value="NZ_CP012831.1"/>
</dbReference>
<dbReference type="NCBIfam" id="TIGR01845">
    <property type="entry name" value="outer_NodT"/>
    <property type="match status" value="1"/>
</dbReference>
<reference evidence="11 12" key="2">
    <citation type="journal article" date="2018" name="Nature">
        <title>Mutant phenotypes for thousands of bacterial genes of unknown function.</title>
        <authorList>
            <person name="Price M.N."/>
            <person name="Wetmore K.M."/>
            <person name="Waters R.J."/>
            <person name="Callaghan M."/>
            <person name="Ray J."/>
            <person name="Liu H."/>
            <person name="Kuehl J.V."/>
            <person name="Melnyk R.A."/>
            <person name="Lamson J.S."/>
            <person name="Suh Y."/>
            <person name="Carlson H.K."/>
            <person name="Esquivel Z."/>
            <person name="Sadeeshkumar H."/>
            <person name="Chakraborty R."/>
            <person name="Zane G.M."/>
            <person name="Rubin B.E."/>
            <person name="Wall J.D."/>
            <person name="Visel A."/>
            <person name="Bristow J."/>
            <person name="Blow M.J."/>
            <person name="Arkin A.P."/>
            <person name="Deutschbauer A.M."/>
        </authorList>
    </citation>
    <scope>NUCLEOTIDE SEQUENCE [LARGE SCALE GENOMIC DNA]</scope>
    <source>
        <strain evidence="11 12">FW300-N2C3</strain>
    </source>
</reference>
<sequence>MIKFRWPLLAIFTLLGGCLNLAPQYERPEAPVPEQWLPAAGTPEGKVSADIEWQHFFTDSRLARLQSLALSNNRDLRLAVLNVEKAQAQYRIQRAESLPSIDASVSGTHSRTPGTLSSTGSAATTHDYSAQLGLSSYEVDLFGRVQNLQDEALEDYLSLTETRRSTQISLVAEVATAWLTLAADNERLHLAQETLRSQQATYELTQRSHALGGSSGLSVAQAQTTVESARVDAAAYESQILQDRNALRLLVGSDIPEELLPGAYLESAAALVQVPAELPSSLLQRRPDVLAAEHTLKSANIDIGAARAAFFPSISLTANAGSSSSALSGLFKSGSGAWTFAPSISLPIFDAGSNRATLDSAKTEREIQVQTYQQTLQSAFKEVADALAERSTLDRRIEAQQALTDASRKSFELSDALYRGGSQSYLEALDAQRSLYSAQQDLITLRLTEQSNRVTLYKVMGGGWN</sequence>
<keyword evidence="3 9" id="KW-1134">Transmembrane beta strand</keyword>
<reference evidence="12" key="1">
    <citation type="submission" date="2015-09" db="EMBL/GenBank/DDBJ databases">
        <title>Whole genome sequence of Pseudomonas fluorescens FW300-N2C3.</title>
        <authorList>
            <person name="Ray J."/>
            <person name="Melnyk R."/>
            <person name="Deutschbauer A."/>
        </authorList>
    </citation>
    <scope>NUCLEOTIDE SEQUENCE [LARGE SCALE GENOMIC DNA]</scope>
    <source>
        <strain evidence="12">FW300-N2C3</strain>
    </source>
</reference>
<keyword evidence="5 9" id="KW-0472">Membrane</keyword>
<dbReference type="PROSITE" id="PS51257">
    <property type="entry name" value="PROKAR_LIPOPROTEIN"/>
    <property type="match status" value="1"/>
</dbReference>
<dbReference type="SUPFAM" id="SSF56954">
    <property type="entry name" value="Outer membrane efflux proteins (OEP)"/>
    <property type="match status" value="1"/>
</dbReference>
<keyword evidence="8 9" id="KW-0449">Lipoprotein</keyword>
<dbReference type="GO" id="GO:0009279">
    <property type="term" value="C:cell outer membrane"/>
    <property type="evidence" value="ECO:0007669"/>
    <property type="project" value="UniProtKB-SubCell"/>
</dbReference>
<dbReference type="EMBL" id="CP012831">
    <property type="protein sequence ID" value="ALI05357.1"/>
    <property type="molecule type" value="Genomic_DNA"/>
</dbReference>
<protein>
    <submittedName>
        <fullName evidence="11">Transporter</fullName>
    </submittedName>
</protein>
<proteinExistence type="inferred from homology"/>
<comment type="subcellular location">
    <subcellularLocation>
        <location evidence="1 9">Cell outer membrane</location>
        <topology evidence="1 9">Lipid-anchor</topology>
    </subcellularLocation>
</comment>
<feature type="region of interest" description="Disordered" evidence="10">
    <location>
        <begin position="103"/>
        <end position="122"/>
    </location>
</feature>
<comment type="similarity">
    <text evidence="2 9">Belongs to the outer membrane factor (OMF) (TC 1.B.17) family.</text>
</comment>
<dbReference type="Pfam" id="PF02321">
    <property type="entry name" value="OEP"/>
    <property type="match status" value="2"/>
</dbReference>
<organism evidence="11 12">
    <name type="scientific">Pseudomonas fluorescens</name>
    <dbReference type="NCBI Taxonomy" id="294"/>
    <lineage>
        <taxon>Bacteria</taxon>
        <taxon>Pseudomonadati</taxon>
        <taxon>Pseudomonadota</taxon>
        <taxon>Gammaproteobacteria</taxon>
        <taxon>Pseudomonadales</taxon>
        <taxon>Pseudomonadaceae</taxon>
        <taxon>Pseudomonas</taxon>
    </lineage>
</organism>
<evidence type="ECO:0000256" key="2">
    <source>
        <dbReference type="ARBA" id="ARBA00007613"/>
    </source>
</evidence>
<evidence type="ECO:0000256" key="6">
    <source>
        <dbReference type="ARBA" id="ARBA00023139"/>
    </source>
</evidence>
<evidence type="ECO:0000256" key="5">
    <source>
        <dbReference type="ARBA" id="ARBA00023136"/>
    </source>
</evidence>
<feature type="compositionally biased region" description="Low complexity" evidence="10">
    <location>
        <begin position="112"/>
        <end position="122"/>
    </location>
</feature>
<name>A0A0N9WKI8_PSEFL</name>
<evidence type="ECO:0000256" key="10">
    <source>
        <dbReference type="SAM" id="MobiDB-lite"/>
    </source>
</evidence>
<dbReference type="PANTHER" id="PTHR30203">
    <property type="entry name" value="OUTER MEMBRANE CATION EFFLUX PROTEIN"/>
    <property type="match status" value="1"/>
</dbReference>
<keyword evidence="7" id="KW-0998">Cell outer membrane</keyword>
<evidence type="ECO:0000313" key="11">
    <source>
        <dbReference type="EMBL" id="ALI05357.1"/>
    </source>
</evidence>
<dbReference type="InterPro" id="IPR003423">
    <property type="entry name" value="OMP_efflux"/>
</dbReference>
<evidence type="ECO:0000256" key="3">
    <source>
        <dbReference type="ARBA" id="ARBA00022452"/>
    </source>
</evidence>
<dbReference type="OrthoDB" id="9770517at2"/>
<evidence type="ECO:0000256" key="7">
    <source>
        <dbReference type="ARBA" id="ARBA00023237"/>
    </source>
</evidence>
<dbReference type="Proteomes" id="UP000059425">
    <property type="component" value="Chromosome"/>
</dbReference>
<dbReference type="PANTHER" id="PTHR30203:SF32">
    <property type="entry name" value="CATION EFFLUX SYSTEM PROTEIN CUSC"/>
    <property type="match status" value="1"/>
</dbReference>
<keyword evidence="4 9" id="KW-0812">Transmembrane</keyword>
<gene>
    <name evidence="11" type="ORF">AO356_00690</name>
</gene>
<dbReference type="AlphaFoldDB" id="A0A0N9WKI8"/>